<name>A0A2M4B5T3_9DIPT</name>
<dbReference type="AlphaFoldDB" id="A0A2M4B5T3"/>
<accession>A0A2M4B5T3</accession>
<organism evidence="2">
    <name type="scientific">Anopheles triannulatus</name>
    <dbReference type="NCBI Taxonomy" id="58253"/>
    <lineage>
        <taxon>Eukaryota</taxon>
        <taxon>Metazoa</taxon>
        <taxon>Ecdysozoa</taxon>
        <taxon>Arthropoda</taxon>
        <taxon>Hexapoda</taxon>
        <taxon>Insecta</taxon>
        <taxon>Pterygota</taxon>
        <taxon>Neoptera</taxon>
        <taxon>Endopterygota</taxon>
        <taxon>Diptera</taxon>
        <taxon>Nematocera</taxon>
        <taxon>Culicoidea</taxon>
        <taxon>Culicidae</taxon>
        <taxon>Anophelinae</taxon>
        <taxon>Anopheles</taxon>
    </lineage>
</organism>
<reference evidence="2" key="1">
    <citation type="submission" date="2018-01" db="EMBL/GenBank/DDBJ databases">
        <title>An insight into the sialome of Amazonian anophelines.</title>
        <authorList>
            <person name="Ribeiro J.M."/>
            <person name="Scarpassa V."/>
            <person name="Calvo E."/>
        </authorList>
    </citation>
    <scope>NUCLEOTIDE SEQUENCE</scope>
    <source>
        <tissue evidence="2">Salivary glands</tissue>
    </source>
</reference>
<dbReference type="EMBL" id="GGFK01014857">
    <property type="protein sequence ID" value="MBW48178.1"/>
    <property type="molecule type" value="Transcribed_RNA"/>
</dbReference>
<sequence length="110" mass="12467">MLLALSRLRACVRVTACVCFVYLFNLKDRTRHTRQTQTLARRSYSSANRMPNQSSRPLFVINKKYSSLSRLPPVFPLGVLATEPPDTSGPRHRGNHSVDHCPMMVIPQNS</sequence>
<evidence type="ECO:0000256" key="1">
    <source>
        <dbReference type="SAM" id="MobiDB-lite"/>
    </source>
</evidence>
<feature type="region of interest" description="Disordered" evidence="1">
    <location>
        <begin position="82"/>
        <end position="102"/>
    </location>
</feature>
<proteinExistence type="predicted"/>
<protein>
    <submittedName>
        <fullName evidence="2">Putative secreted protein</fullName>
    </submittedName>
</protein>
<evidence type="ECO:0000313" key="2">
    <source>
        <dbReference type="EMBL" id="MBW48178.1"/>
    </source>
</evidence>